<dbReference type="Pfam" id="PF00925">
    <property type="entry name" value="GTP_cyclohydro2"/>
    <property type="match status" value="1"/>
</dbReference>
<dbReference type="SUPFAM" id="SSF55821">
    <property type="entry name" value="YrdC/RibB"/>
    <property type="match status" value="1"/>
</dbReference>
<dbReference type="EMBL" id="FOFS01000013">
    <property type="protein sequence ID" value="SEQ99894.1"/>
    <property type="molecule type" value="Genomic_DNA"/>
</dbReference>
<comment type="function">
    <text evidence="3 14">Catalyzes the conversion of D-ribulose 5-phosphate to formate and 3,4-dihydroxy-2-butanone 4-phosphate.</text>
</comment>
<proteinExistence type="inferred from homology"/>
<evidence type="ECO:0000256" key="1">
    <source>
        <dbReference type="ARBA" id="ARBA00000141"/>
    </source>
</evidence>
<dbReference type="InterPro" id="IPR000422">
    <property type="entry name" value="DHBP_synthase_RibB"/>
</dbReference>
<feature type="binding site" evidence="14">
    <location>
        <position position="49"/>
    </location>
    <ligand>
        <name>D-ribulose 5-phosphate</name>
        <dbReference type="ChEBI" id="CHEBI:58121"/>
    </ligand>
</feature>
<dbReference type="SUPFAM" id="SSF142695">
    <property type="entry name" value="RibA-like"/>
    <property type="match status" value="1"/>
</dbReference>
<dbReference type="InterPro" id="IPR017945">
    <property type="entry name" value="DHBP_synth_RibB-like_a/b_dom"/>
</dbReference>
<comment type="similarity">
    <text evidence="14">Belongs to the DHBP synthase family.</text>
</comment>
<dbReference type="PANTHER" id="PTHR21327">
    <property type="entry name" value="GTP CYCLOHYDROLASE II-RELATED"/>
    <property type="match status" value="1"/>
</dbReference>
<evidence type="ECO:0000256" key="4">
    <source>
        <dbReference type="ARBA" id="ARBA00004904"/>
    </source>
</evidence>
<dbReference type="GO" id="GO:0003935">
    <property type="term" value="F:GTP cyclohydrolase II activity"/>
    <property type="evidence" value="ECO:0007669"/>
    <property type="project" value="TreeGrafter"/>
</dbReference>
<feature type="binding site" evidence="14">
    <location>
        <begin position="157"/>
        <end position="161"/>
    </location>
    <ligand>
        <name>D-ribulose 5-phosphate</name>
        <dbReference type="ChEBI" id="CHEBI:58121"/>
    </ligand>
</feature>
<dbReference type="GO" id="GO:0009231">
    <property type="term" value="P:riboflavin biosynthetic process"/>
    <property type="evidence" value="ECO:0007669"/>
    <property type="project" value="UniProtKB-UniRule"/>
</dbReference>
<dbReference type="Pfam" id="PF00926">
    <property type="entry name" value="DHBP_synthase"/>
    <property type="match status" value="1"/>
</dbReference>
<evidence type="ECO:0000313" key="16">
    <source>
        <dbReference type="EMBL" id="SEQ99894.1"/>
    </source>
</evidence>
<dbReference type="HAMAP" id="MF_00180">
    <property type="entry name" value="RibB"/>
    <property type="match status" value="1"/>
</dbReference>
<evidence type="ECO:0000256" key="12">
    <source>
        <dbReference type="ARBA" id="ARBA00023211"/>
    </source>
</evidence>
<keyword evidence="9 14" id="KW-0686">Riboflavin biosynthesis</keyword>
<dbReference type="STRING" id="489703.SAMN04488038_113160"/>
<feature type="binding site" evidence="14">
    <location>
        <position position="160"/>
    </location>
    <ligand>
        <name>Mg(2+)</name>
        <dbReference type="ChEBI" id="CHEBI:18420"/>
        <label>2</label>
    </ligand>
</feature>
<evidence type="ECO:0000256" key="11">
    <source>
        <dbReference type="ARBA" id="ARBA00022842"/>
    </source>
</evidence>
<feature type="binding site" evidence="14">
    <location>
        <begin position="44"/>
        <end position="45"/>
    </location>
    <ligand>
        <name>D-ribulose 5-phosphate</name>
        <dbReference type="ChEBI" id="CHEBI:58121"/>
    </ligand>
</feature>
<dbReference type="GO" id="GO:0000287">
    <property type="term" value="F:magnesium ion binding"/>
    <property type="evidence" value="ECO:0007669"/>
    <property type="project" value="UniProtKB-UniRule"/>
</dbReference>
<sequence length="383" mass="42752">MNKPVKLDTPRPTHGPLGKLDPIEDIIADFRAGKMVVLMDDEDRENEGDILMAAELVKAEDINFMARFGRGLICLTLTRERCRQLRLPQMVSRNEENHKTAFTVSIEAAQGVTTGISAHDRAHTVRTAVQREARPEDLVQPGHIFPLMAQPGGVLTRAGHTEAGCDLARLAGLEPAAVIVEVLNEDGTMARRGDLEKFVREHDLKLGTIADLIRYRLDNEHTVERVAETHVNTEFGEFRLVTYQDTIDNTVHLALVKGAVDSDKPTLVRVHLRNTLQDVLGVQHENFPWPLRRAMKRIAEEGSGVVVLLRKSESARELVQQIVALNMPDEVPHDQRPLLRTYGIGAQILFDLGVRQMRVLSAPKRMQGISGFGLEVLEYVACD</sequence>
<feature type="binding site" evidence="14">
    <location>
        <position position="45"/>
    </location>
    <ligand>
        <name>Mg(2+)</name>
        <dbReference type="ChEBI" id="CHEBI:18420"/>
        <label>1</label>
    </ligand>
</feature>
<dbReference type="NCBIfam" id="NF010626">
    <property type="entry name" value="PRK14019.1"/>
    <property type="match status" value="1"/>
</dbReference>
<evidence type="ECO:0000256" key="3">
    <source>
        <dbReference type="ARBA" id="ARBA00002284"/>
    </source>
</evidence>
<reference evidence="16 17" key="1">
    <citation type="submission" date="2016-10" db="EMBL/GenBank/DDBJ databases">
        <authorList>
            <person name="de Groot N.N."/>
        </authorList>
    </citation>
    <scope>NUCLEOTIDE SEQUENCE [LARGE SCALE GENOMIC DNA]</scope>
    <source>
        <strain evidence="16 17">DSM 25927</strain>
    </source>
</reference>
<protein>
    <recommendedName>
        <fullName evidence="8 14">3,4-dihydroxy-2-butanone 4-phosphate synthase</fullName>
        <shortName evidence="14">DHBP synthase</shortName>
        <ecNumber evidence="7 14">4.1.99.12</ecNumber>
    </recommendedName>
</protein>
<keyword evidence="17" id="KW-1185">Reference proteome</keyword>
<feature type="domain" description="GTP cyclohydrolase II" evidence="15">
    <location>
        <begin position="224"/>
        <end position="380"/>
    </location>
</feature>
<gene>
    <name evidence="14" type="primary">ribB</name>
    <name evidence="16" type="ORF">SAMN04488038_113160</name>
</gene>
<comment type="catalytic activity">
    <reaction evidence="1 14">
        <text>D-ribulose 5-phosphate = (2S)-2-hydroxy-3-oxobutyl phosphate + formate + H(+)</text>
        <dbReference type="Rhea" id="RHEA:18457"/>
        <dbReference type="ChEBI" id="CHEBI:15378"/>
        <dbReference type="ChEBI" id="CHEBI:15740"/>
        <dbReference type="ChEBI" id="CHEBI:58121"/>
        <dbReference type="ChEBI" id="CHEBI:58830"/>
        <dbReference type="EC" id="4.1.99.12"/>
    </reaction>
</comment>
<accession>A0A1H9KL70</accession>
<feature type="site" description="Essential for catalytic activity" evidence="14">
    <location>
        <position position="181"/>
    </location>
</feature>
<keyword evidence="10 14" id="KW-0479">Metal-binding</keyword>
<keyword evidence="11 14" id="KW-0460">Magnesium</keyword>
<dbReference type="Gene3D" id="3.40.50.10990">
    <property type="entry name" value="GTP cyclohydrolase II"/>
    <property type="match status" value="1"/>
</dbReference>
<feature type="site" description="Essential for catalytic activity" evidence="14">
    <location>
        <position position="143"/>
    </location>
</feature>
<dbReference type="NCBIfam" id="TIGR00506">
    <property type="entry name" value="ribB"/>
    <property type="match status" value="1"/>
</dbReference>
<evidence type="ECO:0000256" key="6">
    <source>
        <dbReference type="ARBA" id="ARBA00008976"/>
    </source>
</evidence>
<dbReference type="PIRSF" id="PIRSF001259">
    <property type="entry name" value="RibA"/>
    <property type="match status" value="1"/>
</dbReference>
<name>A0A1H9KL70_9GAMM</name>
<evidence type="ECO:0000259" key="15">
    <source>
        <dbReference type="Pfam" id="PF00925"/>
    </source>
</evidence>
<evidence type="ECO:0000256" key="2">
    <source>
        <dbReference type="ARBA" id="ARBA00001936"/>
    </source>
</evidence>
<evidence type="ECO:0000256" key="9">
    <source>
        <dbReference type="ARBA" id="ARBA00022619"/>
    </source>
</evidence>
<evidence type="ECO:0000256" key="8">
    <source>
        <dbReference type="ARBA" id="ARBA00018836"/>
    </source>
</evidence>
<evidence type="ECO:0000256" key="14">
    <source>
        <dbReference type="HAMAP-Rule" id="MF_00180"/>
    </source>
</evidence>
<comment type="subunit">
    <text evidence="14">Homodimer.</text>
</comment>
<dbReference type="Proteomes" id="UP000199233">
    <property type="component" value="Unassembled WGS sequence"/>
</dbReference>
<comment type="similarity">
    <text evidence="5">In the N-terminal section; belongs to the DHBP synthase family.</text>
</comment>
<dbReference type="OrthoDB" id="9793111at2"/>
<evidence type="ECO:0000256" key="5">
    <source>
        <dbReference type="ARBA" id="ARBA00005520"/>
    </source>
</evidence>
<evidence type="ECO:0000313" key="17">
    <source>
        <dbReference type="Proteomes" id="UP000199233"/>
    </source>
</evidence>
<keyword evidence="12 14" id="KW-0464">Manganese</keyword>
<organism evidence="16 17">
    <name type="scientific">Solimonas aquatica</name>
    <dbReference type="NCBI Taxonomy" id="489703"/>
    <lineage>
        <taxon>Bacteria</taxon>
        <taxon>Pseudomonadati</taxon>
        <taxon>Pseudomonadota</taxon>
        <taxon>Gammaproteobacteria</taxon>
        <taxon>Nevskiales</taxon>
        <taxon>Nevskiaceae</taxon>
        <taxon>Solimonas</taxon>
    </lineage>
</organism>
<comment type="cofactor">
    <cofactor evidence="14">
        <name>Mg(2+)</name>
        <dbReference type="ChEBI" id="CHEBI:18420"/>
    </cofactor>
    <cofactor evidence="14">
        <name>Mn(2+)</name>
        <dbReference type="ChEBI" id="CHEBI:29035"/>
    </cofactor>
    <text evidence="14">Binds 2 divalent metal cations per subunit. Magnesium or manganese.</text>
</comment>
<evidence type="ECO:0000256" key="7">
    <source>
        <dbReference type="ARBA" id="ARBA00012153"/>
    </source>
</evidence>
<dbReference type="Gene3D" id="3.90.870.10">
    <property type="entry name" value="DHBP synthase"/>
    <property type="match status" value="1"/>
</dbReference>
<comment type="similarity">
    <text evidence="6">In the C-terminal section; belongs to the GTP cyclohydrolase II family.</text>
</comment>
<keyword evidence="13 14" id="KW-0456">Lyase</keyword>
<feature type="binding site" evidence="14">
    <location>
        <position position="45"/>
    </location>
    <ligand>
        <name>Mg(2+)</name>
        <dbReference type="ChEBI" id="CHEBI:18420"/>
        <label>2</label>
    </ligand>
</feature>
<evidence type="ECO:0000256" key="13">
    <source>
        <dbReference type="ARBA" id="ARBA00023239"/>
    </source>
</evidence>
<dbReference type="InterPro" id="IPR032677">
    <property type="entry name" value="GTP_cyclohydro_II"/>
</dbReference>
<dbReference type="GO" id="GO:0030145">
    <property type="term" value="F:manganese ion binding"/>
    <property type="evidence" value="ECO:0007669"/>
    <property type="project" value="UniProtKB-UniRule"/>
</dbReference>
<evidence type="ECO:0000256" key="10">
    <source>
        <dbReference type="ARBA" id="ARBA00022723"/>
    </source>
</evidence>
<dbReference type="PANTHER" id="PTHR21327:SF34">
    <property type="entry name" value="3,4-DIHYDROXY-2-BUTANONE 4-PHOSPHATE SYNTHASE"/>
    <property type="match status" value="1"/>
</dbReference>
<comment type="pathway">
    <text evidence="4 14">Cofactor biosynthesis; riboflavin biosynthesis; 2-hydroxy-3-oxobutyl phosphate from D-ribulose 5-phosphate: step 1/1.</text>
</comment>
<comment type="cofactor">
    <cofactor evidence="2">
        <name>Mn(2+)</name>
        <dbReference type="ChEBI" id="CHEBI:29035"/>
    </cofactor>
</comment>
<dbReference type="AlphaFoldDB" id="A0A1H9KL70"/>
<keyword evidence="16" id="KW-0378">Hydrolase</keyword>
<dbReference type="GO" id="GO:0005829">
    <property type="term" value="C:cytosol"/>
    <property type="evidence" value="ECO:0007669"/>
    <property type="project" value="TreeGrafter"/>
</dbReference>
<dbReference type="InterPro" id="IPR036144">
    <property type="entry name" value="RibA-like_sf"/>
</dbReference>
<dbReference type="EC" id="4.1.99.12" evidence="7 14"/>
<dbReference type="FunFam" id="3.90.870.10:FF:000001">
    <property type="entry name" value="Riboflavin biosynthesis protein RibBA"/>
    <property type="match status" value="1"/>
</dbReference>
<dbReference type="UniPathway" id="UPA00275">
    <property type="reaction ID" value="UER00399"/>
</dbReference>
<dbReference type="RefSeq" id="WP_093288759.1">
    <property type="nucleotide sequence ID" value="NZ_FOFS01000013.1"/>
</dbReference>
<dbReference type="GO" id="GO:0008686">
    <property type="term" value="F:3,4-dihydroxy-2-butanone-4-phosphate synthase activity"/>
    <property type="evidence" value="ECO:0007669"/>
    <property type="project" value="UniProtKB-UniRule"/>
</dbReference>